<feature type="compositionally biased region" description="Polar residues" evidence="1">
    <location>
        <begin position="705"/>
        <end position="723"/>
    </location>
</feature>
<dbReference type="FunCoup" id="G8JS69">
    <property type="interactions" value="105"/>
</dbReference>
<dbReference type="InterPro" id="IPR021106">
    <property type="entry name" value="Ste5_Fus3-bd_dom"/>
</dbReference>
<dbReference type="InParanoid" id="G8JS69"/>
<organism evidence="3 4">
    <name type="scientific">Eremothecium cymbalariae (strain CBS 270.75 / DBVPG 7215 / KCTC 17166 / NRRL Y-17582)</name>
    <name type="common">Yeast</name>
    <dbReference type="NCBI Taxonomy" id="931890"/>
    <lineage>
        <taxon>Eukaryota</taxon>
        <taxon>Fungi</taxon>
        <taxon>Dikarya</taxon>
        <taxon>Ascomycota</taxon>
        <taxon>Saccharomycotina</taxon>
        <taxon>Saccharomycetes</taxon>
        <taxon>Saccharomycetales</taxon>
        <taxon>Saccharomycetaceae</taxon>
        <taxon>Eremothecium</taxon>
    </lineage>
</organism>
<protein>
    <recommendedName>
        <fullName evidence="2">Protein Ste5 Fus3-binding domain-containing protein</fullName>
    </recommendedName>
</protein>
<dbReference type="EMBL" id="CP002499">
    <property type="protein sequence ID" value="AET38988.1"/>
    <property type="molecule type" value="Genomic_DNA"/>
</dbReference>
<dbReference type="STRING" id="931890.G8JS69"/>
<dbReference type="Gene3D" id="3.40.50.11070">
    <property type="entry name" value="Protein Ste5, Fus3-binding domain"/>
    <property type="match status" value="1"/>
</dbReference>
<evidence type="ECO:0000259" key="2">
    <source>
        <dbReference type="Pfam" id="PF12194"/>
    </source>
</evidence>
<feature type="region of interest" description="Disordered" evidence="1">
    <location>
        <begin position="14"/>
        <end position="81"/>
    </location>
</feature>
<dbReference type="Pfam" id="PF12194">
    <property type="entry name" value="Ste5_C"/>
    <property type="match status" value="1"/>
</dbReference>
<dbReference type="Proteomes" id="UP000006790">
    <property type="component" value="Chromosome 3"/>
</dbReference>
<dbReference type="OrthoDB" id="299997at2759"/>
<dbReference type="RefSeq" id="XP_003645805.1">
    <property type="nucleotide sequence ID" value="XM_003645757.1"/>
</dbReference>
<dbReference type="InterPro" id="IPR038382">
    <property type="entry name" value="Ste5_C_sf"/>
</dbReference>
<dbReference type="AlphaFoldDB" id="G8JS69"/>
<feature type="compositionally biased region" description="Polar residues" evidence="1">
    <location>
        <begin position="35"/>
        <end position="46"/>
    </location>
</feature>
<keyword evidence="4" id="KW-1185">Reference proteome</keyword>
<dbReference type="KEGG" id="erc:Ecym_3510"/>
<accession>G8JS69</accession>
<evidence type="ECO:0000256" key="1">
    <source>
        <dbReference type="SAM" id="MobiDB-lite"/>
    </source>
</evidence>
<proteinExistence type="predicted"/>
<name>G8JS69_ERECY</name>
<sequence length="819" mass="90848">MIARKEISLPVITVGAPPKDLTPPVTPSNKAFPFSNGSSPLSQLTPRSRRRWAERLNLKRKRNTNNSGQSPQASDERSRSIALSSPINEFPKRSTSIPTPPALQYASLTPAVRANNNNESLGFPNMGSRHADDFISPKKSIINEKCCLCDEPVTTRSYAEKIIALQCDHTCHEDCLWVLSEDSESSGSFDTLDSDGIYSIFPACVACEGKLAPNRCIPKDDDVRDRLISTYLIKRTKVSQRMPALDITPTSQHGWAYSSDIPKRPMNISTPLQPPPTFKNQLIQRKASTLSTISSIVSSVPTKNSDSGNDSSVLSLAMLRSYFVQSLLVNFPDWQIDSQFGLLRLVDRFMCTFTSRTKVRSQCICYLFEHRFVVGITDKIPDHTIVGLKFNSVSAYSLSNVKIDTLESSVLTISIGNETVYITEDLGSKSTQVLEKWITAFLNPEMKFQLNIVTSTLSYPSLFTENGSGRHKNTTTLTRGIHGSVIIRRSVFFKYSEHSETPTSLRNCNTRISSILSLKRKIPNDLFIVFQIDPIKLLDGDVNTLVNICKALSWKLETAKLCLVDKDGYLVTSCSLKLAIPKLKGLNSLLAEADRSIKFSPADIYQQIYGAWQRENIGVTIISNSSMETGRSALLMDYSAFCNVGKRRPNELKIKVGYLNADYSDKVYELVETDKWNDVFEVICYSFNMAFGQDALTDEDDDGESFTNFSENNGEQALTPTTESDISTLEHHTIPASNISHILSNEANSLLANMESPVNSSCSQKSQTTSNHLMGPLKTRDSAAWSSLFSDLDTALNESMANVLTPTSPVGDCDSYGYI</sequence>
<dbReference type="eggNOG" id="ENOG502QQID">
    <property type="taxonomic scope" value="Eukaryota"/>
</dbReference>
<reference evidence="4" key="1">
    <citation type="journal article" date="2012" name="G3 (Bethesda)">
        <title>Pichia sorbitophila, an interspecies yeast hybrid reveals early steps of genome resolution following polyploidization.</title>
        <authorList>
            <person name="Leh Louis V."/>
            <person name="Despons L."/>
            <person name="Friedrich A."/>
            <person name="Martin T."/>
            <person name="Durrens P."/>
            <person name="Casaregola S."/>
            <person name="Neuveglise C."/>
            <person name="Fairhead C."/>
            <person name="Marck C."/>
            <person name="Cruz J.A."/>
            <person name="Straub M.L."/>
            <person name="Kugler V."/>
            <person name="Sacerdot C."/>
            <person name="Uzunov Z."/>
            <person name="Thierry A."/>
            <person name="Weiss S."/>
            <person name="Bleykasten C."/>
            <person name="De Montigny J."/>
            <person name="Jacques N."/>
            <person name="Jung P."/>
            <person name="Lemaire M."/>
            <person name="Mallet S."/>
            <person name="Morel G."/>
            <person name="Richard G.F."/>
            <person name="Sarkar A."/>
            <person name="Savel G."/>
            <person name="Schacherer J."/>
            <person name="Seret M.L."/>
            <person name="Talla E."/>
            <person name="Samson G."/>
            <person name="Jubin C."/>
            <person name="Poulain J."/>
            <person name="Vacherie B."/>
            <person name="Barbe V."/>
            <person name="Pelletier E."/>
            <person name="Sherman D.J."/>
            <person name="Westhof E."/>
            <person name="Weissenbach J."/>
            <person name="Baret P.V."/>
            <person name="Wincker P."/>
            <person name="Gaillardin C."/>
            <person name="Dujon B."/>
            <person name="Souciet J.L."/>
        </authorList>
    </citation>
    <scope>NUCLEOTIDE SEQUENCE [LARGE SCALE GENOMIC DNA]</scope>
    <source>
        <strain evidence="4">CBS 270.75 / DBVPG 7215 / KCTC 17166 / NRRL Y-17582</strain>
    </source>
</reference>
<dbReference type="OMA" id="SHQECLI"/>
<gene>
    <name evidence="3" type="ordered locus">Ecym_3510</name>
</gene>
<dbReference type="GeneID" id="11469090"/>
<feature type="domain" description="Protein Ste5 Fus3-binding" evidence="2">
    <location>
        <begin position="510"/>
        <end position="698"/>
    </location>
</feature>
<evidence type="ECO:0000313" key="3">
    <source>
        <dbReference type="EMBL" id="AET38988.1"/>
    </source>
</evidence>
<evidence type="ECO:0000313" key="4">
    <source>
        <dbReference type="Proteomes" id="UP000006790"/>
    </source>
</evidence>
<dbReference type="HOGENOM" id="CLU_013813_0_0_1"/>
<feature type="region of interest" description="Disordered" evidence="1">
    <location>
        <begin position="699"/>
        <end position="723"/>
    </location>
</feature>